<evidence type="ECO:0000256" key="3">
    <source>
        <dbReference type="ARBA" id="ARBA00023136"/>
    </source>
</evidence>
<dbReference type="InterPro" id="IPR020846">
    <property type="entry name" value="MFS_dom"/>
</dbReference>
<proteinExistence type="predicted"/>
<reference evidence="6" key="1">
    <citation type="submission" date="2021-06" db="EMBL/GenBank/DDBJ databases">
        <title>Elioraea tepida, sp. nov., a moderately thermophilic aerobic anoxygenic phototrophic bacterium isolated from an alkaline siliceous hot spring mat community in Yellowstone National Park, WY, USA.</title>
        <authorList>
            <person name="Saini M.K."/>
            <person name="Yoshida S."/>
            <person name="Sebastian A."/>
            <person name="Hirose S."/>
            <person name="Hara E."/>
            <person name="Tamaki H."/>
            <person name="Soulier N.T."/>
            <person name="Albert I."/>
            <person name="Hanada S."/>
            <person name="Bryant D.A."/>
            <person name="Tank M."/>
        </authorList>
    </citation>
    <scope>NUCLEOTIDE SEQUENCE</scope>
    <source>
        <strain evidence="6">MS-P2</strain>
    </source>
</reference>
<dbReference type="InterPro" id="IPR011701">
    <property type="entry name" value="MFS"/>
</dbReference>
<feature type="transmembrane region" description="Helical" evidence="4">
    <location>
        <begin position="339"/>
        <end position="359"/>
    </location>
</feature>
<feature type="transmembrane region" description="Helical" evidence="4">
    <location>
        <begin position="365"/>
        <end position="387"/>
    </location>
</feature>
<feature type="transmembrane region" description="Helical" evidence="4">
    <location>
        <begin position="253"/>
        <end position="272"/>
    </location>
</feature>
<name>A0A975U3H7_9PROT</name>
<dbReference type="PANTHER" id="PTHR23534">
    <property type="entry name" value="MFS PERMEASE"/>
    <property type="match status" value="1"/>
</dbReference>
<evidence type="ECO:0000256" key="4">
    <source>
        <dbReference type="SAM" id="Phobius"/>
    </source>
</evidence>
<accession>A0A975U3H7</accession>
<feature type="domain" description="Major facilitator superfamily (MFS) profile" evidence="5">
    <location>
        <begin position="213"/>
        <end position="396"/>
    </location>
</feature>
<feature type="transmembrane region" description="Helical" evidence="4">
    <location>
        <begin position="213"/>
        <end position="233"/>
    </location>
</feature>
<organism evidence="6 7">
    <name type="scientific">Elioraea tepida</name>
    <dbReference type="NCBI Taxonomy" id="2843330"/>
    <lineage>
        <taxon>Bacteria</taxon>
        <taxon>Pseudomonadati</taxon>
        <taxon>Pseudomonadota</taxon>
        <taxon>Alphaproteobacteria</taxon>
        <taxon>Acetobacterales</taxon>
        <taxon>Elioraeaceae</taxon>
        <taxon>Elioraea</taxon>
    </lineage>
</organism>
<feature type="transmembrane region" description="Helical" evidence="4">
    <location>
        <begin position="78"/>
        <end position="98"/>
    </location>
</feature>
<keyword evidence="7" id="KW-1185">Reference proteome</keyword>
<evidence type="ECO:0000256" key="1">
    <source>
        <dbReference type="ARBA" id="ARBA00022692"/>
    </source>
</evidence>
<feature type="transmembrane region" description="Helical" evidence="4">
    <location>
        <begin position="279"/>
        <end position="297"/>
    </location>
</feature>
<gene>
    <name evidence="6" type="ORF">KO353_02160</name>
</gene>
<dbReference type="EMBL" id="CP076448">
    <property type="protein sequence ID" value="QXM25078.1"/>
    <property type="molecule type" value="Genomic_DNA"/>
</dbReference>
<feature type="transmembrane region" description="Helical" evidence="4">
    <location>
        <begin position="138"/>
        <end position="157"/>
    </location>
</feature>
<evidence type="ECO:0000259" key="5">
    <source>
        <dbReference type="PROSITE" id="PS50850"/>
    </source>
</evidence>
<feature type="transmembrane region" description="Helical" evidence="4">
    <location>
        <begin position="50"/>
        <end position="71"/>
    </location>
</feature>
<evidence type="ECO:0000313" key="7">
    <source>
        <dbReference type="Proteomes" id="UP000694001"/>
    </source>
</evidence>
<feature type="transmembrane region" description="Helical" evidence="4">
    <location>
        <begin position="303"/>
        <end position="327"/>
    </location>
</feature>
<dbReference type="Pfam" id="PF07690">
    <property type="entry name" value="MFS_1"/>
    <property type="match status" value="1"/>
</dbReference>
<keyword evidence="2 4" id="KW-1133">Transmembrane helix</keyword>
<evidence type="ECO:0000313" key="6">
    <source>
        <dbReference type="EMBL" id="QXM25078.1"/>
    </source>
</evidence>
<evidence type="ECO:0000256" key="2">
    <source>
        <dbReference type="ARBA" id="ARBA00022989"/>
    </source>
</evidence>
<keyword evidence="3 4" id="KW-0472">Membrane</keyword>
<dbReference type="GO" id="GO:0022857">
    <property type="term" value="F:transmembrane transporter activity"/>
    <property type="evidence" value="ECO:0007669"/>
    <property type="project" value="InterPro"/>
</dbReference>
<dbReference type="PANTHER" id="PTHR23534:SF1">
    <property type="entry name" value="MAJOR FACILITATOR SUPERFAMILY PROTEIN"/>
    <property type="match status" value="1"/>
</dbReference>
<sequence length="396" mass="41064">MSTASVPDQRRNVALLFLCQSLNQAAMSGQVAMAALIGHSLAANKALATLPMSVQMASTMLASTPAALLFTRFGRRTGFAAGALSHLVSAAIAFLALWQAEFPLFLLSTVFGGLAFGVAMHYRFAAADAASPDWRPKAISLVMAGGVIGAFAGPEVVKWTKDWFAPVLFAGTYAAFALIPAAILVALAFTRLPKRPPRTPGSARLGAILRRPAVAVAILSAVVAWDTMNLVMAATPLEMMLCGFAVNDSATVIQWHAAAMFAPSFVTGSLIARFGAGRVIATGAVLTAACAAVALQGETFAHFLVALILLGVGWNFMFVGATTLLTASVAPEERVRAQAANDTIVFGTVTLTAVGAGVIHHLAGWMVLNAAILPPVAVALLAVAWLARRERAALGA</sequence>
<dbReference type="Proteomes" id="UP000694001">
    <property type="component" value="Chromosome"/>
</dbReference>
<feature type="transmembrane region" description="Helical" evidence="4">
    <location>
        <begin position="104"/>
        <end position="126"/>
    </location>
</feature>
<dbReference type="AlphaFoldDB" id="A0A975U3H7"/>
<dbReference type="KEGG" id="elio:KO353_02160"/>
<dbReference type="PROSITE" id="PS50850">
    <property type="entry name" value="MFS"/>
    <property type="match status" value="1"/>
</dbReference>
<dbReference type="RefSeq" id="WP_218286134.1">
    <property type="nucleotide sequence ID" value="NZ_CP076448.1"/>
</dbReference>
<keyword evidence="1 4" id="KW-0812">Transmembrane</keyword>
<protein>
    <submittedName>
        <fullName evidence="6">MFS transporter</fullName>
    </submittedName>
</protein>
<feature type="transmembrane region" description="Helical" evidence="4">
    <location>
        <begin position="163"/>
        <end position="192"/>
    </location>
</feature>